<feature type="coiled-coil region" evidence="1">
    <location>
        <begin position="108"/>
        <end position="135"/>
    </location>
</feature>
<gene>
    <name evidence="3" type="ORF">R1sor_014005</name>
</gene>
<evidence type="ECO:0000256" key="1">
    <source>
        <dbReference type="SAM" id="Coils"/>
    </source>
</evidence>
<dbReference type="EMBL" id="JBJQOH010000004">
    <property type="protein sequence ID" value="KAL3687696.1"/>
    <property type="molecule type" value="Genomic_DNA"/>
</dbReference>
<evidence type="ECO:0000313" key="3">
    <source>
        <dbReference type="EMBL" id="KAL3687696.1"/>
    </source>
</evidence>
<name>A0ABD3HA10_9MARC</name>
<evidence type="ECO:0000256" key="2">
    <source>
        <dbReference type="SAM" id="MobiDB-lite"/>
    </source>
</evidence>
<evidence type="ECO:0000313" key="4">
    <source>
        <dbReference type="Proteomes" id="UP001633002"/>
    </source>
</evidence>
<keyword evidence="4" id="KW-1185">Reference proteome</keyword>
<dbReference type="Proteomes" id="UP001633002">
    <property type="component" value="Unassembled WGS sequence"/>
</dbReference>
<comment type="caution">
    <text evidence="3">The sequence shown here is derived from an EMBL/GenBank/DDBJ whole genome shotgun (WGS) entry which is preliminary data.</text>
</comment>
<keyword evidence="1" id="KW-0175">Coiled coil</keyword>
<reference evidence="3 4" key="1">
    <citation type="submission" date="2024-09" db="EMBL/GenBank/DDBJ databases">
        <title>Chromosome-scale assembly of Riccia sorocarpa.</title>
        <authorList>
            <person name="Paukszto L."/>
        </authorList>
    </citation>
    <scope>NUCLEOTIDE SEQUENCE [LARGE SCALE GENOMIC DNA]</scope>
    <source>
        <strain evidence="3">LP-2024</strain>
        <tissue evidence="3">Aerial parts of the thallus</tissue>
    </source>
</reference>
<accession>A0ABD3HA10</accession>
<feature type="region of interest" description="Disordered" evidence="2">
    <location>
        <begin position="264"/>
        <end position="288"/>
    </location>
</feature>
<protein>
    <submittedName>
        <fullName evidence="3">Uncharacterized protein</fullName>
    </submittedName>
</protein>
<sequence>MMDRISTAFEYIFGNSRNDPKVARALAGWPDSKVYEYNPGHILVSRIVMSASDYNLQVEDLLSIGRRLFQSFQRRNLGQLSIEESPQSIAGRLDCLTGILLEFRVDVNEQLIEIRREMRQEIRSLREEVLQSHTNNHLVSVSPTAAISEDIHASHVGEDHEGNCTNADERRQFPSHLVKLSGITLADAYIEFVRWGLLVCSTANKQEYKAWIDLRQLYTLAREPESSFCEIPNPPVFHGEEFGQWRDHMKPKIHEVAGKIQQRIERHSDEGKETDSSSRKRKLTSKATASLKQMRSMVGKATVIDLL</sequence>
<dbReference type="AlphaFoldDB" id="A0ABD3HA10"/>
<proteinExistence type="predicted"/>
<feature type="compositionally biased region" description="Basic and acidic residues" evidence="2">
    <location>
        <begin position="264"/>
        <end position="278"/>
    </location>
</feature>
<organism evidence="3 4">
    <name type="scientific">Riccia sorocarpa</name>
    <dbReference type="NCBI Taxonomy" id="122646"/>
    <lineage>
        <taxon>Eukaryota</taxon>
        <taxon>Viridiplantae</taxon>
        <taxon>Streptophyta</taxon>
        <taxon>Embryophyta</taxon>
        <taxon>Marchantiophyta</taxon>
        <taxon>Marchantiopsida</taxon>
        <taxon>Marchantiidae</taxon>
        <taxon>Marchantiales</taxon>
        <taxon>Ricciaceae</taxon>
        <taxon>Riccia</taxon>
    </lineage>
</organism>